<dbReference type="EMBL" id="SEWF01000031">
    <property type="protein sequence ID" value="RYU94096.1"/>
    <property type="molecule type" value="Genomic_DNA"/>
</dbReference>
<feature type="transmembrane region" description="Helical" evidence="1">
    <location>
        <begin position="30"/>
        <end position="47"/>
    </location>
</feature>
<sequence>MIVKTKKFALDKKDYVSIAFKRHMRKDWKWLLIPAAVVILGLVLHFTGSYKNWWIPVVAVVGGGLYVLFWYAQFYAASQMEQNKQMFDKFMYEIDSRQILVKLNQKEGGIMKWESIQSAEKTPDSYLLIIGKGQFLRFPFTVFNSEHDLKLFESILKRKELLPA</sequence>
<dbReference type="OrthoDB" id="1352552at2"/>
<evidence type="ECO:0000256" key="1">
    <source>
        <dbReference type="SAM" id="Phobius"/>
    </source>
</evidence>
<dbReference type="Proteomes" id="UP000293162">
    <property type="component" value="Unassembled WGS sequence"/>
</dbReference>
<evidence type="ECO:0000313" key="3">
    <source>
        <dbReference type="EMBL" id="RYU94096.1"/>
    </source>
</evidence>
<evidence type="ECO:0000313" key="4">
    <source>
        <dbReference type="Proteomes" id="UP000293162"/>
    </source>
</evidence>
<dbReference type="AlphaFoldDB" id="A0A4Q5LWD9"/>
<keyword evidence="4" id="KW-1185">Reference proteome</keyword>
<evidence type="ECO:0000259" key="2">
    <source>
        <dbReference type="Pfam" id="PF14317"/>
    </source>
</evidence>
<reference evidence="3 4" key="1">
    <citation type="submission" date="2019-02" db="EMBL/GenBank/DDBJ databases">
        <title>Bacterial novel species Emticicia sp. 17J42-9 isolated from soil.</title>
        <authorList>
            <person name="Jung H.-Y."/>
        </authorList>
    </citation>
    <scope>NUCLEOTIDE SEQUENCE [LARGE SCALE GENOMIC DNA]</scope>
    <source>
        <strain evidence="3 4">17J42-9</strain>
    </source>
</reference>
<dbReference type="Pfam" id="PF14317">
    <property type="entry name" value="YcxB"/>
    <property type="match status" value="1"/>
</dbReference>
<feature type="transmembrane region" description="Helical" evidence="1">
    <location>
        <begin position="53"/>
        <end position="76"/>
    </location>
</feature>
<proteinExistence type="predicted"/>
<keyword evidence="1" id="KW-0472">Membrane</keyword>
<feature type="domain" description="YcxB-like C-terminal" evidence="2">
    <location>
        <begin position="104"/>
        <end position="156"/>
    </location>
</feature>
<name>A0A4Q5LWD9_9BACT</name>
<accession>A0A4Q5LWD9</accession>
<dbReference type="RefSeq" id="WP_130022786.1">
    <property type="nucleotide sequence ID" value="NZ_SEWF01000031.1"/>
</dbReference>
<gene>
    <name evidence="3" type="ORF">EWM59_18725</name>
</gene>
<keyword evidence="1" id="KW-1133">Transmembrane helix</keyword>
<keyword evidence="1" id="KW-0812">Transmembrane</keyword>
<organism evidence="3 4">
    <name type="scientific">Emticicia agri</name>
    <dbReference type="NCBI Taxonomy" id="2492393"/>
    <lineage>
        <taxon>Bacteria</taxon>
        <taxon>Pseudomonadati</taxon>
        <taxon>Bacteroidota</taxon>
        <taxon>Cytophagia</taxon>
        <taxon>Cytophagales</taxon>
        <taxon>Leadbetterellaceae</taxon>
        <taxon>Emticicia</taxon>
    </lineage>
</organism>
<comment type="caution">
    <text evidence="3">The sequence shown here is derived from an EMBL/GenBank/DDBJ whole genome shotgun (WGS) entry which is preliminary data.</text>
</comment>
<protein>
    <submittedName>
        <fullName evidence="3">YcxB family protein</fullName>
    </submittedName>
</protein>
<dbReference type="InterPro" id="IPR025588">
    <property type="entry name" value="YcxB-like_C"/>
</dbReference>